<keyword evidence="2" id="KW-0732">Signal</keyword>
<reference evidence="3" key="2">
    <citation type="submission" date="2020-09" db="EMBL/GenBank/DDBJ databases">
        <authorList>
            <person name="Sun Q."/>
            <person name="Zhou Y."/>
        </authorList>
    </citation>
    <scope>NUCLEOTIDE SEQUENCE</scope>
    <source>
        <strain evidence="3">CGMCC 4.7201</strain>
    </source>
</reference>
<evidence type="ECO:0000256" key="2">
    <source>
        <dbReference type="SAM" id="SignalP"/>
    </source>
</evidence>
<feature type="compositionally biased region" description="Polar residues" evidence="1">
    <location>
        <begin position="235"/>
        <end position="246"/>
    </location>
</feature>
<feature type="compositionally biased region" description="Low complexity" evidence="1">
    <location>
        <begin position="40"/>
        <end position="67"/>
    </location>
</feature>
<evidence type="ECO:0000256" key="1">
    <source>
        <dbReference type="SAM" id="MobiDB-lite"/>
    </source>
</evidence>
<dbReference type="AlphaFoldDB" id="A0A918E0E3"/>
<keyword evidence="4" id="KW-1185">Reference proteome</keyword>
<comment type="caution">
    <text evidence="3">The sequence shown here is derived from an EMBL/GenBank/DDBJ whole genome shotgun (WGS) entry which is preliminary data.</text>
</comment>
<feature type="region of interest" description="Disordered" evidence="1">
    <location>
        <begin position="36"/>
        <end position="96"/>
    </location>
</feature>
<dbReference type="Proteomes" id="UP000641932">
    <property type="component" value="Unassembled WGS sequence"/>
</dbReference>
<evidence type="ECO:0008006" key="5">
    <source>
        <dbReference type="Google" id="ProtNLM"/>
    </source>
</evidence>
<organism evidence="3 4">
    <name type="scientific">Wenjunlia tyrosinilytica</name>
    <dbReference type="NCBI Taxonomy" id="1544741"/>
    <lineage>
        <taxon>Bacteria</taxon>
        <taxon>Bacillati</taxon>
        <taxon>Actinomycetota</taxon>
        <taxon>Actinomycetes</taxon>
        <taxon>Kitasatosporales</taxon>
        <taxon>Streptomycetaceae</taxon>
        <taxon>Wenjunlia</taxon>
    </lineage>
</organism>
<evidence type="ECO:0000313" key="4">
    <source>
        <dbReference type="Proteomes" id="UP000641932"/>
    </source>
</evidence>
<gene>
    <name evidence="3" type="ORF">GCM10012280_62100</name>
</gene>
<name>A0A918E0E3_9ACTN</name>
<dbReference type="RefSeq" id="WP_189135168.1">
    <property type="nucleotide sequence ID" value="NZ_BMMS01000037.1"/>
</dbReference>
<reference evidence="3" key="1">
    <citation type="journal article" date="2014" name="Int. J. Syst. Evol. Microbiol.">
        <title>Complete genome sequence of Corynebacterium casei LMG S-19264T (=DSM 44701T), isolated from a smear-ripened cheese.</title>
        <authorList>
            <consortium name="US DOE Joint Genome Institute (JGI-PGF)"/>
            <person name="Walter F."/>
            <person name="Albersmeier A."/>
            <person name="Kalinowski J."/>
            <person name="Ruckert C."/>
        </authorList>
    </citation>
    <scope>NUCLEOTIDE SEQUENCE</scope>
    <source>
        <strain evidence="3">CGMCC 4.7201</strain>
    </source>
</reference>
<sequence>MGRRTRGTWNTKGVWFAGAALAAVLALTGYAAFGGDDGGTDTPGKGGSSASASASPSSGPSATYAPPEDWTEPDQWAALPRGKRTDSKGSTVGFPEGTEGAVAMMVAANTTAIEGEKSNVDEQLRIYHSYIGKADQSSENAEQIELNAVQSDKAFAKQMGVSPGQPLPSGAYVRSTVVGFKVIKKSDTEVSAWLLCRVVQKAGEMKKESGSYTRTLAGAQWEDGDWKLTGAATKGAQQDVQGQTQPKMAAPGDPDFNGSGWTAIRQAS</sequence>
<proteinExistence type="predicted"/>
<dbReference type="EMBL" id="BMMS01000037">
    <property type="protein sequence ID" value="GGO98300.1"/>
    <property type="molecule type" value="Genomic_DNA"/>
</dbReference>
<feature type="chain" id="PRO_5038360043" description="Integral membrane protein" evidence="2">
    <location>
        <begin position="32"/>
        <end position="268"/>
    </location>
</feature>
<protein>
    <recommendedName>
        <fullName evidence="5">Integral membrane protein</fullName>
    </recommendedName>
</protein>
<feature type="signal peptide" evidence="2">
    <location>
        <begin position="1"/>
        <end position="31"/>
    </location>
</feature>
<evidence type="ECO:0000313" key="3">
    <source>
        <dbReference type="EMBL" id="GGO98300.1"/>
    </source>
</evidence>
<accession>A0A918E0E3</accession>
<feature type="region of interest" description="Disordered" evidence="1">
    <location>
        <begin position="230"/>
        <end position="268"/>
    </location>
</feature>